<sequence>MSTSLESSSSCWLIDDSEKLEIGFDPKDFNCSHYSRIYKDSSIGEKYELGTRISFDIPDHVPNICDECRKQNGNCGVGLKCICYPKQCSKYSLTLKFQDIFFVHYPSRKSRAYGWVPRRSYIGAQETGY</sequence>
<name>A0A4Y7KZQ5_PAPSO</name>
<protein>
    <submittedName>
        <fullName evidence="1">Uncharacterized protein</fullName>
    </submittedName>
</protein>
<dbReference type="PANTHER" id="PTHR33355:SF11">
    <property type="entry name" value="WALL-ASSOCIATED RECEPTOR KINASE GALACTURONAN-BINDING DOMAIN-CONTAINING PROTEIN"/>
    <property type="match status" value="1"/>
</dbReference>
<evidence type="ECO:0000313" key="2">
    <source>
        <dbReference type="Proteomes" id="UP000316621"/>
    </source>
</evidence>
<dbReference type="EMBL" id="CM010723">
    <property type="protein sequence ID" value="RZC78783.1"/>
    <property type="molecule type" value="Genomic_DNA"/>
</dbReference>
<dbReference type="Gramene" id="RZC78783">
    <property type="protein sequence ID" value="RZC78783"/>
    <property type="gene ID" value="C5167_003889"/>
</dbReference>
<proteinExistence type="predicted"/>
<dbReference type="AlphaFoldDB" id="A0A4Y7KZQ5"/>
<reference evidence="1 2" key="1">
    <citation type="journal article" date="2018" name="Science">
        <title>The opium poppy genome and morphinan production.</title>
        <authorList>
            <person name="Guo L."/>
            <person name="Winzer T."/>
            <person name="Yang X."/>
            <person name="Li Y."/>
            <person name="Ning Z."/>
            <person name="He Z."/>
            <person name="Teodor R."/>
            <person name="Lu Y."/>
            <person name="Bowser T.A."/>
            <person name="Graham I.A."/>
            <person name="Ye K."/>
        </authorList>
    </citation>
    <scope>NUCLEOTIDE SEQUENCE [LARGE SCALE GENOMIC DNA]</scope>
    <source>
        <strain evidence="2">cv. HN1</strain>
        <tissue evidence="1">Leaves</tissue>
    </source>
</reference>
<dbReference type="PANTHER" id="PTHR33355">
    <property type="entry name" value="WALL-ASSOCIATED RECEPTOR KINASE CARBOXY-TERMINAL PROTEIN-RELATED"/>
    <property type="match status" value="1"/>
</dbReference>
<gene>
    <name evidence="1" type="ORF">C5167_003889</name>
</gene>
<organism evidence="1 2">
    <name type="scientific">Papaver somniferum</name>
    <name type="common">Opium poppy</name>
    <dbReference type="NCBI Taxonomy" id="3469"/>
    <lineage>
        <taxon>Eukaryota</taxon>
        <taxon>Viridiplantae</taxon>
        <taxon>Streptophyta</taxon>
        <taxon>Embryophyta</taxon>
        <taxon>Tracheophyta</taxon>
        <taxon>Spermatophyta</taxon>
        <taxon>Magnoliopsida</taxon>
        <taxon>Ranunculales</taxon>
        <taxon>Papaveraceae</taxon>
        <taxon>Papaveroideae</taxon>
        <taxon>Papaver</taxon>
    </lineage>
</organism>
<dbReference type="Proteomes" id="UP000316621">
    <property type="component" value="Chromosome 9"/>
</dbReference>
<keyword evidence="2" id="KW-1185">Reference proteome</keyword>
<dbReference type="OrthoDB" id="1892762at2759"/>
<evidence type="ECO:0000313" key="1">
    <source>
        <dbReference type="EMBL" id="RZC78783.1"/>
    </source>
</evidence>
<accession>A0A4Y7KZQ5</accession>